<organism evidence="1">
    <name type="scientific">Tetraodon nigroviridis</name>
    <name type="common">Spotted green pufferfish</name>
    <name type="synonym">Chelonodon nigroviridis</name>
    <dbReference type="NCBI Taxonomy" id="99883"/>
    <lineage>
        <taxon>Eukaryota</taxon>
        <taxon>Metazoa</taxon>
        <taxon>Chordata</taxon>
        <taxon>Craniata</taxon>
        <taxon>Vertebrata</taxon>
        <taxon>Euteleostomi</taxon>
        <taxon>Actinopterygii</taxon>
        <taxon>Neopterygii</taxon>
        <taxon>Teleostei</taxon>
        <taxon>Neoteleostei</taxon>
        <taxon>Acanthomorphata</taxon>
        <taxon>Eupercaria</taxon>
        <taxon>Tetraodontiformes</taxon>
        <taxon>Tetradontoidea</taxon>
        <taxon>Tetraodontidae</taxon>
        <taxon>Tetraodon</taxon>
    </lineage>
</organism>
<accession>Q4RQL2</accession>
<feature type="non-terminal residue" evidence="1">
    <location>
        <position position="1"/>
    </location>
</feature>
<dbReference type="AlphaFoldDB" id="Q4RQL2"/>
<gene>
    <name evidence="1" type="ORF">GSTENG00030555001</name>
</gene>
<reference evidence="1" key="2">
    <citation type="submission" date="2004-02" db="EMBL/GenBank/DDBJ databases">
        <authorList>
            <consortium name="Genoscope"/>
            <consortium name="Whitehead Institute Centre for Genome Research"/>
        </authorList>
    </citation>
    <scope>NUCLEOTIDE SEQUENCE</scope>
</reference>
<sequence>GQHDDARMNLAITRTAARYGAAIANYTEVVHLVKGAEPQTGAGI</sequence>
<evidence type="ECO:0000313" key="1">
    <source>
        <dbReference type="EMBL" id="CAG09320.1"/>
    </source>
</evidence>
<dbReference type="KEGG" id="tng:GSTEN00030555G001"/>
<name>Q4RQL2_TETNG</name>
<reference evidence="1" key="1">
    <citation type="journal article" date="2004" name="Nature">
        <title>Genome duplication in the teleost fish Tetraodon nigroviridis reveals the early vertebrate proto-karyotype.</title>
        <authorList>
            <person name="Jaillon O."/>
            <person name="Aury J.-M."/>
            <person name="Brunet F."/>
            <person name="Petit J.-L."/>
            <person name="Stange-Thomann N."/>
            <person name="Mauceli E."/>
            <person name="Bouneau L."/>
            <person name="Fischer C."/>
            <person name="Ozouf-Costaz C."/>
            <person name="Bernot A."/>
            <person name="Nicaud S."/>
            <person name="Jaffe D."/>
            <person name="Fisher S."/>
            <person name="Lutfalla G."/>
            <person name="Dossat C."/>
            <person name="Segurens B."/>
            <person name="Dasilva C."/>
            <person name="Salanoubat M."/>
            <person name="Levy M."/>
            <person name="Boudet N."/>
            <person name="Castellano S."/>
            <person name="Anthouard V."/>
            <person name="Jubin C."/>
            <person name="Castelli V."/>
            <person name="Katinka M."/>
            <person name="Vacherie B."/>
            <person name="Biemont C."/>
            <person name="Skalli Z."/>
            <person name="Cattolico L."/>
            <person name="Poulain J."/>
            <person name="De Berardinis V."/>
            <person name="Cruaud C."/>
            <person name="Duprat S."/>
            <person name="Brottier P."/>
            <person name="Coutanceau J.-P."/>
            <person name="Gouzy J."/>
            <person name="Parra G."/>
            <person name="Lardier G."/>
            <person name="Chapple C."/>
            <person name="McKernan K.J."/>
            <person name="McEwan P."/>
            <person name="Bosak S."/>
            <person name="Kellis M."/>
            <person name="Volff J.-N."/>
            <person name="Guigo R."/>
            <person name="Zody M.C."/>
            <person name="Mesirov J."/>
            <person name="Lindblad-Toh K."/>
            <person name="Birren B."/>
            <person name="Nusbaum C."/>
            <person name="Kahn D."/>
            <person name="Robinson-Rechavi M."/>
            <person name="Laudet V."/>
            <person name="Schachter V."/>
            <person name="Quetier F."/>
            <person name="Saurin W."/>
            <person name="Scarpelli C."/>
            <person name="Wincker P."/>
            <person name="Lander E.S."/>
            <person name="Weissenbach J."/>
            <person name="Roest Crollius H."/>
        </authorList>
    </citation>
    <scope>NUCLEOTIDE SEQUENCE [LARGE SCALE GENOMIC DNA]</scope>
</reference>
<dbReference type="OrthoDB" id="264015at2759"/>
<dbReference type="InterPro" id="IPR036188">
    <property type="entry name" value="FAD/NAD-bd_sf"/>
</dbReference>
<dbReference type="Gene3D" id="3.50.50.60">
    <property type="entry name" value="FAD/NAD(P)-binding domain"/>
    <property type="match status" value="1"/>
</dbReference>
<comment type="caution">
    <text evidence="1">The sequence shown here is derived from an EMBL/GenBank/DDBJ whole genome shotgun (WGS) entry which is preliminary data.</text>
</comment>
<dbReference type="EMBL" id="CAAE01015004">
    <property type="protein sequence ID" value="CAG09320.1"/>
    <property type="molecule type" value="Genomic_DNA"/>
</dbReference>
<protein>
    <submittedName>
        <fullName evidence="1">(spotted green pufferfish) hypothetical protein</fullName>
    </submittedName>
</protein>
<proteinExistence type="predicted"/>